<proteinExistence type="predicted"/>
<accession>A0A2I0U668</accession>
<dbReference type="Proteomes" id="UP000233556">
    <property type="component" value="Unassembled WGS sequence"/>
</dbReference>
<feature type="compositionally biased region" description="Basic and acidic residues" evidence="1">
    <location>
        <begin position="75"/>
        <end position="85"/>
    </location>
</feature>
<evidence type="ECO:0000313" key="2">
    <source>
        <dbReference type="EMBL" id="PKU41590.1"/>
    </source>
</evidence>
<reference evidence="3" key="1">
    <citation type="submission" date="2017-11" db="EMBL/GenBank/DDBJ databases">
        <authorList>
            <person name="Lima N.C."/>
            <person name="Parody-Merino A.M."/>
            <person name="Battley P.F."/>
            <person name="Fidler A.E."/>
            <person name="Prosdocimi F."/>
        </authorList>
    </citation>
    <scope>NUCLEOTIDE SEQUENCE [LARGE SCALE GENOMIC DNA]</scope>
</reference>
<dbReference type="AlphaFoldDB" id="A0A2I0U668"/>
<evidence type="ECO:0000313" key="3">
    <source>
        <dbReference type="Proteomes" id="UP000233556"/>
    </source>
</evidence>
<feature type="region of interest" description="Disordered" evidence="1">
    <location>
        <begin position="20"/>
        <end position="91"/>
    </location>
</feature>
<keyword evidence="3" id="KW-1185">Reference proteome</keyword>
<organism evidence="2 3">
    <name type="scientific">Limosa lapponica baueri</name>
    <dbReference type="NCBI Taxonomy" id="1758121"/>
    <lineage>
        <taxon>Eukaryota</taxon>
        <taxon>Metazoa</taxon>
        <taxon>Chordata</taxon>
        <taxon>Craniata</taxon>
        <taxon>Vertebrata</taxon>
        <taxon>Euteleostomi</taxon>
        <taxon>Archelosauria</taxon>
        <taxon>Archosauria</taxon>
        <taxon>Dinosauria</taxon>
        <taxon>Saurischia</taxon>
        <taxon>Theropoda</taxon>
        <taxon>Coelurosauria</taxon>
        <taxon>Aves</taxon>
        <taxon>Neognathae</taxon>
        <taxon>Neoaves</taxon>
        <taxon>Charadriiformes</taxon>
        <taxon>Scolopacidae</taxon>
        <taxon>Limosa</taxon>
    </lineage>
</organism>
<name>A0A2I0U668_LIMLA</name>
<gene>
    <name evidence="2" type="ORF">llap_8116</name>
</gene>
<feature type="compositionally biased region" description="Low complexity" evidence="1">
    <location>
        <begin position="51"/>
        <end position="61"/>
    </location>
</feature>
<dbReference type="EMBL" id="KZ506099">
    <property type="protein sequence ID" value="PKU41590.1"/>
    <property type="molecule type" value="Genomic_DNA"/>
</dbReference>
<sequence>MPAAGIQRIQRLISWQRSFRSNRRAAKGSGRAAAGEDGEREALADPPGHLVGIVVPPIVNPGEERRPGATSEQGSGEKHKNRDLPQEGPSVSALVTPSWVMQIVPDVMPGALPEDSIAQWIARAGEGTRLRASQRELHKLSGAFWGFLA</sequence>
<evidence type="ECO:0000256" key="1">
    <source>
        <dbReference type="SAM" id="MobiDB-lite"/>
    </source>
</evidence>
<protein>
    <submittedName>
        <fullName evidence="2">Uncharacterized protein</fullName>
    </submittedName>
</protein>
<reference evidence="3" key="2">
    <citation type="submission" date="2017-12" db="EMBL/GenBank/DDBJ databases">
        <title>Genome sequence of the Bar-tailed Godwit (Limosa lapponica baueri).</title>
        <authorList>
            <person name="Lima N.C.B."/>
            <person name="Parody-Merino A.M."/>
            <person name="Battley P.F."/>
            <person name="Fidler A.E."/>
            <person name="Prosdocimi F."/>
        </authorList>
    </citation>
    <scope>NUCLEOTIDE SEQUENCE [LARGE SCALE GENOMIC DNA]</scope>
</reference>